<evidence type="ECO:0000313" key="4">
    <source>
        <dbReference type="Proteomes" id="UP001165160"/>
    </source>
</evidence>
<keyword evidence="4" id="KW-1185">Reference proteome</keyword>
<comment type="caution">
    <text evidence="3">The sequence shown here is derived from an EMBL/GenBank/DDBJ whole genome shotgun (WGS) entry which is preliminary data.</text>
</comment>
<feature type="signal peptide" evidence="2">
    <location>
        <begin position="1"/>
        <end position="26"/>
    </location>
</feature>
<protein>
    <recommendedName>
        <fullName evidence="5">Transmembrane protein</fullName>
    </recommendedName>
</protein>
<evidence type="ECO:0000256" key="2">
    <source>
        <dbReference type="SAM" id="SignalP"/>
    </source>
</evidence>
<accession>A0A9W7FC36</accession>
<keyword evidence="1" id="KW-0472">Membrane</keyword>
<dbReference type="AlphaFoldDB" id="A0A9W7FC36"/>
<keyword evidence="1" id="KW-0812">Transmembrane</keyword>
<dbReference type="EMBL" id="BRXX01000399">
    <property type="protein sequence ID" value="GMI09416.1"/>
    <property type="molecule type" value="Genomic_DNA"/>
</dbReference>
<organism evidence="3 4">
    <name type="scientific">Triparma verrucosa</name>
    <dbReference type="NCBI Taxonomy" id="1606542"/>
    <lineage>
        <taxon>Eukaryota</taxon>
        <taxon>Sar</taxon>
        <taxon>Stramenopiles</taxon>
        <taxon>Ochrophyta</taxon>
        <taxon>Bolidophyceae</taxon>
        <taxon>Parmales</taxon>
        <taxon>Triparmaceae</taxon>
        <taxon>Triparma</taxon>
    </lineage>
</organism>
<evidence type="ECO:0000256" key="1">
    <source>
        <dbReference type="SAM" id="Phobius"/>
    </source>
</evidence>
<feature type="chain" id="PRO_5040878183" description="Transmembrane protein" evidence="2">
    <location>
        <begin position="27"/>
        <end position="161"/>
    </location>
</feature>
<evidence type="ECO:0000313" key="3">
    <source>
        <dbReference type="EMBL" id="GMI09416.1"/>
    </source>
</evidence>
<evidence type="ECO:0008006" key="5">
    <source>
        <dbReference type="Google" id="ProtNLM"/>
    </source>
</evidence>
<sequence>MISCRGYARKLIFATLLASFFSPANANALPGQPDLHVSAVARGDVETFPSEGNSTAPIQPHPSGVMYPKTSASLATVDLGWSPLLEAARKVYFEPTEEVEEVLAAVAIVVVVALLTHFFLDAVKQKFKPRLPRSRGKRAYRAELAKLSRMSERWQRNLKVR</sequence>
<gene>
    <name evidence="3" type="ORF">TrVE_jg8805</name>
</gene>
<keyword evidence="2" id="KW-0732">Signal</keyword>
<name>A0A9W7FC36_9STRA</name>
<feature type="transmembrane region" description="Helical" evidence="1">
    <location>
        <begin position="102"/>
        <end position="123"/>
    </location>
</feature>
<proteinExistence type="predicted"/>
<dbReference type="Proteomes" id="UP001165160">
    <property type="component" value="Unassembled WGS sequence"/>
</dbReference>
<reference evidence="4" key="1">
    <citation type="journal article" date="2023" name="Commun. Biol.">
        <title>Genome analysis of Parmales, the sister group of diatoms, reveals the evolutionary specialization of diatoms from phago-mixotrophs to photoautotrophs.</title>
        <authorList>
            <person name="Ban H."/>
            <person name="Sato S."/>
            <person name="Yoshikawa S."/>
            <person name="Yamada K."/>
            <person name="Nakamura Y."/>
            <person name="Ichinomiya M."/>
            <person name="Sato N."/>
            <person name="Blanc-Mathieu R."/>
            <person name="Endo H."/>
            <person name="Kuwata A."/>
            <person name="Ogata H."/>
        </authorList>
    </citation>
    <scope>NUCLEOTIDE SEQUENCE [LARGE SCALE GENOMIC DNA]</scope>
    <source>
        <strain evidence="4">NIES 3699</strain>
    </source>
</reference>
<keyword evidence="1" id="KW-1133">Transmembrane helix</keyword>